<dbReference type="Gene3D" id="1.10.10.10">
    <property type="entry name" value="Winged helix-like DNA-binding domain superfamily/Winged helix DNA-binding domain"/>
    <property type="match status" value="1"/>
</dbReference>
<dbReference type="CDD" id="cd07377">
    <property type="entry name" value="WHTH_GntR"/>
    <property type="match status" value="1"/>
</dbReference>
<accession>D6Y6D3</accession>
<dbReference type="GO" id="GO:0003700">
    <property type="term" value="F:DNA-binding transcription factor activity"/>
    <property type="evidence" value="ECO:0007669"/>
    <property type="project" value="InterPro"/>
</dbReference>
<evidence type="ECO:0000259" key="4">
    <source>
        <dbReference type="PROSITE" id="PS50949"/>
    </source>
</evidence>
<name>D6Y6D3_THEBD</name>
<dbReference type="PANTHER" id="PTHR44846">
    <property type="entry name" value="MANNOSYL-D-GLYCERATE TRANSPORT/METABOLISM SYSTEM REPRESSOR MNGR-RELATED"/>
    <property type="match status" value="1"/>
</dbReference>
<dbReference type="OrthoDB" id="3182938at2"/>
<evidence type="ECO:0000256" key="1">
    <source>
        <dbReference type="ARBA" id="ARBA00023015"/>
    </source>
</evidence>
<dbReference type="Proteomes" id="UP000006640">
    <property type="component" value="Chromosome"/>
</dbReference>
<gene>
    <name evidence="5" type="ordered locus">Tbis_0781</name>
</gene>
<organism evidence="5 6">
    <name type="scientific">Thermobispora bispora (strain ATCC 19993 / DSM 43833 / CBS 139.67 / JCM 10125 / KCTC 9307 / NBRC 14880 / R51)</name>
    <dbReference type="NCBI Taxonomy" id="469371"/>
    <lineage>
        <taxon>Bacteria</taxon>
        <taxon>Bacillati</taxon>
        <taxon>Actinomycetota</taxon>
        <taxon>Actinomycetes</taxon>
        <taxon>Streptosporangiales</taxon>
        <taxon>Streptosporangiaceae</taxon>
        <taxon>Thermobispora</taxon>
    </lineage>
</organism>
<dbReference type="EMBL" id="CP001874">
    <property type="protein sequence ID" value="ADG87505.1"/>
    <property type="molecule type" value="Genomic_DNA"/>
</dbReference>
<dbReference type="PRINTS" id="PR00035">
    <property type="entry name" value="HTHGNTR"/>
</dbReference>
<dbReference type="FunFam" id="1.10.10.10:FF:000079">
    <property type="entry name" value="GntR family transcriptional regulator"/>
    <property type="match status" value="1"/>
</dbReference>
<dbReference type="PANTHER" id="PTHR44846:SF1">
    <property type="entry name" value="MANNOSYL-D-GLYCERATE TRANSPORT_METABOLISM SYSTEM REPRESSOR MNGR-RELATED"/>
    <property type="match status" value="1"/>
</dbReference>
<sequence>MIESGREVAVPGIDPHGPVPKYAQLREILLDLIERDELPPGAPIPSERELCRRYGLSRMTVRQAVDRLVAEGRLQRVPGKGTFVAQPRIELTLPLTSFTEDIRSRGMAPGARELGRRVVRAGPHLAARLGIRPGDAVHVIERLRTADGEPVGIDRTHIPAALAPGLEEADLTGRSLHALLEARYGIVMDGGELTITAGTADPADASLLGLPGGAAVLVLHRRSFAGGVCAEYGVSTYRADRYQLKAALGAPAPGLAPEGAERSARP</sequence>
<dbReference type="InterPro" id="IPR011663">
    <property type="entry name" value="UTRA"/>
</dbReference>
<dbReference type="InterPro" id="IPR036388">
    <property type="entry name" value="WH-like_DNA-bd_sf"/>
</dbReference>
<evidence type="ECO:0000313" key="6">
    <source>
        <dbReference type="Proteomes" id="UP000006640"/>
    </source>
</evidence>
<dbReference type="SUPFAM" id="SSF46785">
    <property type="entry name" value="Winged helix' DNA-binding domain"/>
    <property type="match status" value="1"/>
</dbReference>
<dbReference type="HOGENOM" id="CLU_063236_8_2_11"/>
<proteinExistence type="predicted"/>
<dbReference type="Gene3D" id="3.40.1410.10">
    <property type="entry name" value="Chorismate lyase-like"/>
    <property type="match status" value="1"/>
</dbReference>
<dbReference type="InterPro" id="IPR050679">
    <property type="entry name" value="Bact_HTH_transcr_reg"/>
</dbReference>
<feature type="domain" description="HTH gntR-type" evidence="4">
    <location>
        <begin position="19"/>
        <end position="87"/>
    </location>
</feature>
<dbReference type="Pfam" id="PF07702">
    <property type="entry name" value="UTRA"/>
    <property type="match status" value="1"/>
</dbReference>
<dbReference type="AlphaFoldDB" id="D6Y6D3"/>
<keyword evidence="6" id="KW-1185">Reference proteome</keyword>
<dbReference type="PROSITE" id="PS50949">
    <property type="entry name" value="HTH_GNTR"/>
    <property type="match status" value="1"/>
</dbReference>
<dbReference type="Pfam" id="PF00392">
    <property type="entry name" value="GntR"/>
    <property type="match status" value="1"/>
</dbReference>
<dbReference type="GO" id="GO:0003677">
    <property type="term" value="F:DNA binding"/>
    <property type="evidence" value="ECO:0007669"/>
    <property type="project" value="UniProtKB-KW"/>
</dbReference>
<dbReference type="eggNOG" id="COG2188">
    <property type="taxonomic scope" value="Bacteria"/>
</dbReference>
<dbReference type="STRING" id="469371.Tbis_0781"/>
<evidence type="ECO:0000313" key="5">
    <source>
        <dbReference type="EMBL" id="ADG87505.1"/>
    </source>
</evidence>
<protein>
    <submittedName>
        <fullName evidence="5">Transcriptional regulator, GntR family</fullName>
    </submittedName>
</protein>
<keyword evidence="3" id="KW-0804">Transcription</keyword>
<dbReference type="InterPro" id="IPR036390">
    <property type="entry name" value="WH_DNA-bd_sf"/>
</dbReference>
<dbReference type="SMART" id="SM00345">
    <property type="entry name" value="HTH_GNTR"/>
    <property type="match status" value="1"/>
</dbReference>
<dbReference type="GO" id="GO:0045892">
    <property type="term" value="P:negative regulation of DNA-templated transcription"/>
    <property type="evidence" value="ECO:0007669"/>
    <property type="project" value="TreeGrafter"/>
</dbReference>
<keyword evidence="2" id="KW-0238">DNA-binding</keyword>
<dbReference type="RefSeq" id="WP_013131038.1">
    <property type="nucleotide sequence ID" value="NC_014165.1"/>
</dbReference>
<evidence type="ECO:0000256" key="2">
    <source>
        <dbReference type="ARBA" id="ARBA00023125"/>
    </source>
</evidence>
<dbReference type="InterPro" id="IPR028978">
    <property type="entry name" value="Chorismate_lyase_/UTRA_dom_sf"/>
</dbReference>
<evidence type="ECO:0000256" key="3">
    <source>
        <dbReference type="ARBA" id="ARBA00023163"/>
    </source>
</evidence>
<keyword evidence="1" id="KW-0805">Transcription regulation</keyword>
<dbReference type="KEGG" id="tbi:Tbis_0781"/>
<dbReference type="SMART" id="SM00866">
    <property type="entry name" value="UTRA"/>
    <property type="match status" value="1"/>
</dbReference>
<reference evidence="5 6" key="1">
    <citation type="submission" date="2010-01" db="EMBL/GenBank/DDBJ databases">
        <title>The complete genome of Thermobispora bispora DSM 43833.</title>
        <authorList>
            <consortium name="US DOE Joint Genome Institute (JGI-PGF)"/>
            <person name="Lucas S."/>
            <person name="Copeland A."/>
            <person name="Lapidus A."/>
            <person name="Glavina del Rio T."/>
            <person name="Dalin E."/>
            <person name="Tice H."/>
            <person name="Bruce D."/>
            <person name="Goodwin L."/>
            <person name="Pitluck S."/>
            <person name="Kyrpides N."/>
            <person name="Mavromatis K."/>
            <person name="Ivanova N."/>
            <person name="Mikhailova N."/>
            <person name="Chertkov O."/>
            <person name="Brettin T."/>
            <person name="Detter J.C."/>
            <person name="Han C."/>
            <person name="Larimer F."/>
            <person name="Land M."/>
            <person name="Hauser L."/>
            <person name="Markowitz V."/>
            <person name="Cheng J.-F."/>
            <person name="Hugenholtz P."/>
            <person name="Woyke T."/>
            <person name="Wu D."/>
            <person name="Jando M."/>
            <person name="Schneider S."/>
            <person name="Klenk H.-P."/>
            <person name="Eisen J.A."/>
        </authorList>
    </citation>
    <scope>NUCLEOTIDE SEQUENCE [LARGE SCALE GENOMIC DNA]</scope>
    <source>
        <strain evidence="6">ATCC 19993 / DSM 43833 / CBS 139.67 / JCM 10125 / KCTC 9307 / NBRC 14880 / R51</strain>
    </source>
</reference>
<dbReference type="SUPFAM" id="SSF64288">
    <property type="entry name" value="Chorismate lyase-like"/>
    <property type="match status" value="1"/>
</dbReference>
<dbReference type="InterPro" id="IPR000524">
    <property type="entry name" value="Tscrpt_reg_HTH_GntR"/>
</dbReference>